<dbReference type="InterPro" id="IPR011530">
    <property type="entry name" value="rRNA_adenine_dimethylase"/>
</dbReference>
<evidence type="ECO:0000256" key="2">
    <source>
        <dbReference type="ARBA" id="ARBA00022552"/>
    </source>
</evidence>
<evidence type="ECO:0000256" key="3">
    <source>
        <dbReference type="ARBA" id="ARBA00022603"/>
    </source>
</evidence>
<dbReference type="PANTHER" id="PTHR11727:SF7">
    <property type="entry name" value="DIMETHYLADENOSINE TRANSFERASE-RELATED"/>
    <property type="match status" value="1"/>
</dbReference>
<comment type="caution">
    <text evidence="10">The sequence shown here is derived from an EMBL/GenBank/DDBJ whole genome shotgun (WGS) entry which is preliminary data.</text>
</comment>
<dbReference type="EMBL" id="MHLL01000016">
    <property type="protein sequence ID" value="OGZ09726.1"/>
    <property type="molecule type" value="Genomic_DNA"/>
</dbReference>
<evidence type="ECO:0000256" key="1">
    <source>
        <dbReference type="ARBA" id="ARBA00022490"/>
    </source>
</evidence>
<keyword evidence="5 7" id="KW-0949">S-adenosyl-L-methionine</keyword>
<keyword evidence="1 7" id="KW-0963">Cytoplasm</keyword>
<comment type="similarity">
    <text evidence="7">Belongs to the class I-like SAM-binding methyltransferase superfamily. rRNA adenine N(6)-methyltransferase family. RsmA subfamily.</text>
</comment>
<dbReference type="InterPro" id="IPR001737">
    <property type="entry name" value="KsgA/Erm"/>
</dbReference>
<dbReference type="InterPro" id="IPR023165">
    <property type="entry name" value="rRNA_Ade_diMease-like_C"/>
</dbReference>
<dbReference type="EC" id="2.1.1.182" evidence="7"/>
<accession>A0A1G2D7Y0</accession>
<evidence type="ECO:0000256" key="6">
    <source>
        <dbReference type="ARBA" id="ARBA00022884"/>
    </source>
</evidence>
<feature type="domain" description="Ribosomal RNA adenine methylase transferase N-terminal" evidence="9">
    <location>
        <begin position="20"/>
        <end position="198"/>
    </location>
</feature>
<evidence type="ECO:0000313" key="10">
    <source>
        <dbReference type="EMBL" id="OGZ09726.1"/>
    </source>
</evidence>
<dbReference type="STRING" id="1798661.A3D65_05360"/>
<feature type="binding site" evidence="7 8">
    <location>
        <position position="89"/>
    </location>
    <ligand>
        <name>S-adenosyl-L-methionine</name>
        <dbReference type="ChEBI" id="CHEBI:59789"/>
    </ligand>
</feature>
<dbReference type="PROSITE" id="PS01131">
    <property type="entry name" value="RRNA_A_DIMETH"/>
    <property type="match status" value="1"/>
</dbReference>
<comment type="function">
    <text evidence="7">Specifically dimethylates two adjacent adenosines (A1518 and A1519) in the loop of a conserved hairpin near the 3'-end of 16S rRNA in the 30S particle. May play a critical role in biogenesis of 30S subunits.</text>
</comment>
<dbReference type="Gene3D" id="3.40.50.150">
    <property type="entry name" value="Vaccinia Virus protein VP39"/>
    <property type="match status" value="1"/>
</dbReference>
<keyword evidence="2 7" id="KW-0698">rRNA processing</keyword>
<dbReference type="Pfam" id="PF00398">
    <property type="entry name" value="RrnaAD"/>
    <property type="match status" value="1"/>
</dbReference>
<dbReference type="AlphaFoldDB" id="A0A1G2D7Y0"/>
<reference evidence="10 11" key="1">
    <citation type="journal article" date="2016" name="Nat. Commun.">
        <title>Thousands of microbial genomes shed light on interconnected biogeochemical processes in an aquifer system.</title>
        <authorList>
            <person name="Anantharaman K."/>
            <person name="Brown C.T."/>
            <person name="Hug L.A."/>
            <person name="Sharon I."/>
            <person name="Castelle C.J."/>
            <person name="Probst A.J."/>
            <person name="Thomas B.C."/>
            <person name="Singh A."/>
            <person name="Wilkins M.J."/>
            <person name="Karaoz U."/>
            <person name="Brodie E.L."/>
            <person name="Williams K.H."/>
            <person name="Hubbard S.S."/>
            <person name="Banfield J.F."/>
        </authorList>
    </citation>
    <scope>NUCLEOTIDE SEQUENCE [LARGE SCALE GENOMIC DNA]</scope>
</reference>
<evidence type="ECO:0000259" key="9">
    <source>
        <dbReference type="SMART" id="SM00650"/>
    </source>
</evidence>
<feature type="binding site" evidence="7 8">
    <location>
        <position position="61"/>
    </location>
    <ligand>
        <name>S-adenosyl-L-methionine</name>
        <dbReference type="ChEBI" id="CHEBI:59789"/>
    </ligand>
</feature>
<protein>
    <recommendedName>
        <fullName evidence="7">Ribosomal RNA small subunit methyltransferase A</fullName>
        <ecNumber evidence="7">2.1.1.182</ecNumber>
    </recommendedName>
    <alternativeName>
        <fullName evidence="7">16S rRNA (adenine(1518)-N(6)/adenine(1519)-N(6))-dimethyltransferase</fullName>
    </alternativeName>
    <alternativeName>
        <fullName evidence="7">16S rRNA dimethyladenosine transferase</fullName>
    </alternativeName>
    <alternativeName>
        <fullName evidence="7">16S rRNA dimethylase</fullName>
    </alternativeName>
    <alternativeName>
        <fullName evidence="7">S-adenosylmethionine-6-N', N'-adenosyl(rRNA) dimethyltransferase</fullName>
    </alternativeName>
</protein>
<keyword evidence="3 7" id="KW-0489">Methyltransferase</keyword>
<dbReference type="CDD" id="cd02440">
    <property type="entry name" value="AdoMet_MTases"/>
    <property type="match status" value="1"/>
</dbReference>
<gene>
    <name evidence="7" type="primary">rsmA</name>
    <name evidence="7" type="synonym">ksgA</name>
    <name evidence="10" type="ORF">A3D65_05360</name>
</gene>
<keyword evidence="4 7" id="KW-0808">Transferase</keyword>
<dbReference type="InterPro" id="IPR029063">
    <property type="entry name" value="SAM-dependent_MTases_sf"/>
</dbReference>
<feature type="binding site" evidence="7 8">
    <location>
        <position position="13"/>
    </location>
    <ligand>
        <name>S-adenosyl-L-methionine</name>
        <dbReference type="ChEBI" id="CHEBI:59789"/>
    </ligand>
</feature>
<dbReference type="GO" id="GO:0003723">
    <property type="term" value="F:RNA binding"/>
    <property type="evidence" value="ECO:0007669"/>
    <property type="project" value="UniProtKB-UniRule"/>
</dbReference>
<organism evidence="10 11">
    <name type="scientific">Candidatus Lloydbacteria bacterium RIFCSPHIGHO2_02_FULL_50_13</name>
    <dbReference type="NCBI Taxonomy" id="1798661"/>
    <lineage>
        <taxon>Bacteria</taxon>
        <taxon>Candidatus Lloydiibacteriota</taxon>
    </lineage>
</organism>
<feature type="binding site" evidence="7 8">
    <location>
        <position position="15"/>
    </location>
    <ligand>
        <name>S-adenosyl-L-methionine</name>
        <dbReference type="ChEBI" id="CHEBI:59789"/>
    </ligand>
</feature>
<evidence type="ECO:0000256" key="4">
    <source>
        <dbReference type="ARBA" id="ARBA00022679"/>
    </source>
</evidence>
<evidence type="ECO:0000256" key="8">
    <source>
        <dbReference type="PROSITE-ProRule" id="PRU01026"/>
    </source>
</evidence>
<name>A0A1G2D7Y0_9BACT</name>
<feature type="binding site" evidence="7 8">
    <location>
        <position position="40"/>
    </location>
    <ligand>
        <name>S-adenosyl-L-methionine</name>
        <dbReference type="ChEBI" id="CHEBI:59789"/>
    </ligand>
</feature>
<dbReference type="Proteomes" id="UP000177996">
    <property type="component" value="Unassembled WGS sequence"/>
</dbReference>
<dbReference type="PANTHER" id="PTHR11727">
    <property type="entry name" value="DIMETHYLADENOSINE TRANSFERASE"/>
    <property type="match status" value="1"/>
</dbReference>
<feature type="binding site" evidence="7 8">
    <location>
        <position position="115"/>
    </location>
    <ligand>
        <name>S-adenosyl-L-methionine</name>
        <dbReference type="ChEBI" id="CHEBI:59789"/>
    </ligand>
</feature>
<comment type="catalytic activity">
    <reaction evidence="7">
        <text>adenosine(1518)/adenosine(1519) in 16S rRNA + 4 S-adenosyl-L-methionine = N(6)-dimethyladenosine(1518)/N(6)-dimethyladenosine(1519) in 16S rRNA + 4 S-adenosyl-L-homocysteine + 4 H(+)</text>
        <dbReference type="Rhea" id="RHEA:19609"/>
        <dbReference type="Rhea" id="RHEA-COMP:10232"/>
        <dbReference type="Rhea" id="RHEA-COMP:10233"/>
        <dbReference type="ChEBI" id="CHEBI:15378"/>
        <dbReference type="ChEBI" id="CHEBI:57856"/>
        <dbReference type="ChEBI" id="CHEBI:59789"/>
        <dbReference type="ChEBI" id="CHEBI:74411"/>
        <dbReference type="ChEBI" id="CHEBI:74493"/>
        <dbReference type="EC" id="2.1.1.182"/>
    </reaction>
</comment>
<evidence type="ECO:0000256" key="7">
    <source>
        <dbReference type="HAMAP-Rule" id="MF_00607"/>
    </source>
</evidence>
<sequence length="276" mass="31193">MDSFHPKKSLGQHFLHSKEALREIIQAADLKDGEIVLEIGPGEGALTDALLFAGTRVVAVEADSRCIQKLNERFSEAIRVNHLMLIAGDIRDEKVQRELFRKDFLGPSEYKLIANIPYYITGMLFRLFLETLRQPSLLVFLVQKEVAEQVVGRDNKEGILSLAVKAYGSPRYVAKVKRDTFSPPPKVDSAVVAVTDISRKRLGKLRDEDYFRIVRAGLSAKRKMLFGNLAHALKIPKEKLSPTFAKLNIDEKIRGEDVPAEQWISLAQEIKKIDQR</sequence>
<dbReference type="SMART" id="SM00650">
    <property type="entry name" value="rADc"/>
    <property type="match status" value="1"/>
</dbReference>
<evidence type="ECO:0000313" key="11">
    <source>
        <dbReference type="Proteomes" id="UP000177996"/>
    </source>
</evidence>
<dbReference type="PROSITE" id="PS51689">
    <property type="entry name" value="SAM_RNA_A_N6_MT"/>
    <property type="match status" value="1"/>
</dbReference>
<dbReference type="SUPFAM" id="SSF53335">
    <property type="entry name" value="S-adenosyl-L-methionine-dependent methyltransferases"/>
    <property type="match status" value="1"/>
</dbReference>
<comment type="subcellular location">
    <subcellularLocation>
        <location evidence="7">Cytoplasm</location>
    </subcellularLocation>
</comment>
<dbReference type="HAMAP" id="MF_00607">
    <property type="entry name" value="16SrRNA_methyltr_A"/>
    <property type="match status" value="1"/>
</dbReference>
<dbReference type="GO" id="GO:0005829">
    <property type="term" value="C:cytosol"/>
    <property type="evidence" value="ECO:0007669"/>
    <property type="project" value="TreeGrafter"/>
</dbReference>
<dbReference type="InterPro" id="IPR020596">
    <property type="entry name" value="rRNA_Ade_Mease_Trfase_CS"/>
</dbReference>
<dbReference type="Gene3D" id="1.10.8.100">
    <property type="entry name" value="Ribosomal RNA adenine dimethylase-like, domain 2"/>
    <property type="match status" value="1"/>
</dbReference>
<proteinExistence type="inferred from homology"/>
<dbReference type="InterPro" id="IPR020598">
    <property type="entry name" value="rRNA_Ade_methylase_Trfase_N"/>
</dbReference>
<keyword evidence="6 7" id="KW-0694">RNA-binding</keyword>
<dbReference type="GO" id="GO:0052908">
    <property type="term" value="F:16S rRNA (adenine(1518)-N(6)/adenine(1519)-N(6))-dimethyltransferase activity"/>
    <property type="evidence" value="ECO:0007669"/>
    <property type="project" value="UniProtKB-EC"/>
</dbReference>
<evidence type="ECO:0000256" key="5">
    <source>
        <dbReference type="ARBA" id="ARBA00022691"/>
    </source>
</evidence>
<dbReference type="NCBIfam" id="TIGR00755">
    <property type="entry name" value="ksgA"/>
    <property type="match status" value="1"/>
</dbReference>